<feature type="transmembrane region" description="Helical" evidence="1">
    <location>
        <begin position="20"/>
        <end position="39"/>
    </location>
</feature>
<evidence type="ECO:0000313" key="3">
    <source>
        <dbReference type="Proteomes" id="UP001595892"/>
    </source>
</evidence>
<evidence type="ECO:0000256" key="1">
    <source>
        <dbReference type="SAM" id="Phobius"/>
    </source>
</evidence>
<accession>A0ABV9NKZ9</accession>
<proteinExistence type="predicted"/>
<reference evidence="3" key="1">
    <citation type="journal article" date="2019" name="Int. J. Syst. Evol. Microbiol.">
        <title>The Global Catalogue of Microorganisms (GCM) 10K type strain sequencing project: providing services to taxonomists for standard genome sequencing and annotation.</title>
        <authorList>
            <consortium name="The Broad Institute Genomics Platform"/>
            <consortium name="The Broad Institute Genome Sequencing Center for Infectious Disease"/>
            <person name="Wu L."/>
            <person name="Ma J."/>
        </authorList>
    </citation>
    <scope>NUCLEOTIDE SEQUENCE [LARGE SCALE GENOMIC DNA]</scope>
    <source>
        <strain evidence="3">CGMCC 1.13574</strain>
    </source>
</reference>
<keyword evidence="3" id="KW-1185">Reference proteome</keyword>
<dbReference type="Proteomes" id="UP001595892">
    <property type="component" value="Unassembled WGS sequence"/>
</dbReference>
<dbReference type="RefSeq" id="WP_377005042.1">
    <property type="nucleotide sequence ID" value="NZ_JBHSGG010000034.1"/>
</dbReference>
<keyword evidence="1" id="KW-0472">Membrane</keyword>
<feature type="transmembrane region" description="Helical" evidence="1">
    <location>
        <begin position="45"/>
        <end position="60"/>
    </location>
</feature>
<keyword evidence="1" id="KW-1133">Transmembrane helix</keyword>
<comment type="caution">
    <text evidence="2">The sequence shown here is derived from an EMBL/GenBank/DDBJ whole genome shotgun (WGS) entry which is preliminary data.</text>
</comment>
<dbReference type="Pfam" id="PF20108">
    <property type="entry name" value="DUF6498"/>
    <property type="match status" value="1"/>
</dbReference>
<protein>
    <submittedName>
        <fullName evidence="2">DUF6498-containing protein</fullName>
    </submittedName>
</protein>
<feature type="transmembrane region" description="Helical" evidence="1">
    <location>
        <begin position="91"/>
        <end position="112"/>
    </location>
</feature>
<keyword evidence="1" id="KW-0812">Transmembrane</keyword>
<feature type="transmembrane region" description="Helical" evidence="1">
    <location>
        <begin position="188"/>
        <end position="209"/>
    </location>
</feature>
<name>A0ABV9NKZ9_9GAMM</name>
<evidence type="ECO:0000313" key="2">
    <source>
        <dbReference type="EMBL" id="MFC4728971.1"/>
    </source>
</evidence>
<feature type="transmembrane region" description="Helical" evidence="1">
    <location>
        <begin position="124"/>
        <end position="140"/>
    </location>
</feature>
<dbReference type="InterPro" id="IPR045466">
    <property type="entry name" value="DUF6498"/>
</dbReference>
<gene>
    <name evidence="2" type="ORF">ACFO3Q_12425</name>
</gene>
<dbReference type="EMBL" id="JBHSGG010000034">
    <property type="protein sequence ID" value="MFC4728971.1"/>
    <property type="molecule type" value="Genomic_DNA"/>
</dbReference>
<sequence>MDPTTPPATRSRPRTDADRGLAGILLSNALTLGVALWQQWSVLDLLWPFFIQSLIIGWYARRRLLLAPHLDVGGLKINGRQVTDPEAARRVLGWFFPLHYGFFHLVYAVFLLVEGARLGGQGGIRWPFYAVLALSFWIAHRASHREHLAADTAGPRNAGVLMFMPYLRVVPMHLALIVMANLDPGRHGLAFVAMFMAMKTAADAGMHIVEHRILRR</sequence>
<feature type="transmembrane region" description="Helical" evidence="1">
    <location>
        <begin position="160"/>
        <end position="182"/>
    </location>
</feature>
<organism evidence="2 3">
    <name type="scientific">Coralloluteibacterium thermophilum</name>
    <dbReference type="NCBI Taxonomy" id="2707049"/>
    <lineage>
        <taxon>Bacteria</taxon>
        <taxon>Pseudomonadati</taxon>
        <taxon>Pseudomonadota</taxon>
        <taxon>Gammaproteobacteria</taxon>
        <taxon>Lysobacterales</taxon>
        <taxon>Lysobacteraceae</taxon>
        <taxon>Coralloluteibacterium</taxon>
    </lineage>
</organism>